<evidence type="ECO:0000313" key="3">
    <source>
        <dbReference type="Proteomes" id="UP000601171"/>
    </source>
</evidence>
<evidence type="ECO:0000256" key="1">
    <source>
        <dbReference type="HAMAP-Rule" id="MF_00652"/>
    </source>
</evidence>
<accession>A0A926IIM8</accession>
<reference evidence="2" key="1">
    <citation type="submission" date="2020-08" db="EMBL/GenBank/DDBJ databases">
        <title>Genome public.</title>
        <authorList>
            <person name="Liu C."/>
            <person name="Sun Q."/>
        </authorList>
    </citation>
    <scope>NUCLEOTIDE SEQUENCE</scope>
    <source>
        <strain evidence="2">BX21</strain>
    </source>
</reference>
<name>A0A926IIM8_9FIRM</name>
<dbReference type="RefSeq" id="WP_262428601.1">
    <property type="nucleotide sequence ID" value="NZ_JACRTG010000008.1"/>
</dbReference>
<dbReference type="GO" id="GO:0033194">
    <property type="term" value="P:response to hydroperoxide"/>
    <property type="evidence" value="ECO:0007669"/>
    <property type="project" value="TreeGrafter"/>
</dbReference>
<dbReference type="InterPro" id="IPR005583">
    <property type="entry name" value="YaaA"/>
</dbReference>
<comment type="caution">
    <text evidence="2">The sequence shown here is derived from an EMBL/GenBank/DDBJ whole genome shotgun (WGS) entry which is preliminary data.</text>
</comment>
<dbReference type="NCBIfam" id="NF002543">
    <property type="entry name" value="PRK02101.1-4"/>
    <property type="match status" value="1"/>
</dbReference>
<gene>
    <name evidence="2" type="primary">yaaA</name>
    <name evidence="2" type="ORF">H8707_02580</name>
</gene>
<sequence>MRIIISPAKKMNVDTDSLGYCQLPQFIRDTEMLMEYLQRLSYENIKSIWKCSDKIAVLNYERLKNMDLCNNLTPAILAFEGIQYQYMCPSVFQTDEFIYLEKYLRILSGFYGILRPFDGVVPYRLEMQAKLNYDNFNSLYDFWNNKLADELFSESNCIVNLASKEYSKCISNYLDDNIQFITCVFGEMIGKKVVEKGTPAKMARGEMVRFMAENKIEDVEDIKGFNRLNYVFSDYLSDKNTYIFLKKEEKRRVDF</sequence>
<proteinExistence type="inferred from homology"/>
<dbReference type="HAMAP" id="MF_00652">
    <property type="entry name" value="UPF0246"/>
    <property type="match status" value="1"/>
</dbReference>
<dbReference type="AlphaFoldDB" id="A0A926IIM8"/>
<keyword evidence="3" id="KW-1185">Reference proteome</keyword>
<organism evidence="2 3">
    <name type="scientific">Paratissierella segnis</name>
    <dbReference type="NCBI Taxonomy" id="2763679"/>
    <lineage>
        <taxon>Bacteria</taxon>
        <taxon>Bacillati</taxon>
        <taxon>Bacillota</taxon>
        <taxon>Tissierellia</taxon>
        <taxon>Tissierellales</taxon>
        <taxon>Tissierellaceae</taxon>
        <taxon>Paratissierella</taxon>
    </lineage>
</organism>
<dbReference type="PANTHER" id="PTHR30283">
    <property type="entry name" value="PEROXIDE STRESS RESPONSE PROTEIN YAAA"/>
    <property type="match status" value="1"/>
</dbReference>
<dbReference type="EMBL" id="JACRTG010000008">
    <property type="protein sequence ID" value="MBC8587129.1"/>
    <property type="molecule type" value="Genomic_DNA"/>
</dbReference>
<dbReference type="PANTHER" id="PTHR30283:SF4">
    <property type="entry name" value="PEROXIDE STRESS RESISTANCE PROTEIN YAAA"/>
    <property type="match status" value="1"/>
</dbReference>
<dbReference type="Proteomes" id="UP000601171">
    <property type="component" value="Unassembled WGS sequence"/>
</dbReference>
<dbReference type="Pfam" id="PF03883">
    <property type="entry name" value="H2O2_YaaD"/>
    <property type="match status" value="1"/>
</dbReference>
<evidence type="ECO:0000313" key="2">
    <source>
        <dbReference type="EMBL" id="MBC8587129.1"/>
    </source>
</evidence>
<dbReference type="GO" id="GO:0005829">
    <property type="term" value="C:cytosol"/>
    <property type="evidence" value="ECO:0007669"/>
    <property type="project" value="TreeGrafter"/>
</dbReference>
<protein>
    <recommendedName>
        <fullName evidence="1">UPF0246 protein H8707_02580</fullName>
    </recommendedName>
</protein>
<comment type="similarity">
    <text evidence="1">Belongs to the UPF0246 family.</text>
</comment>